<dbReference type="InterPro" id="IPR011333">
    <property type="entry name" value="SKP1/BTB/POZ_sf"/>
</dbReference>
<feature type="compositionally biased region" description="Low complexity" evidence="1">
    <location>
        <begin position="446"/>
        <end position="455"/>
    </location>
</feature>
<feature type="compositionally biased region" description="Polar residues" evidence="1">
    <location>
        <begin position="931"/>
        <end position="941"/>
    </location>
</feature>
<feature type="compositionally biased region" description="Basic and acidic residues" evidence="1">
    <location>
        <begin position="546"/>
        <end position="567"/>
    </location>
</feature>
<evidence type="ECO:0000313" key="3">
    <source>
        <dbReference type="EMBL" id="KAF5381159.1"/>
    </source>
</evidence>
<feature type="compositionally biased region" description="Basic and acidic residues" evidence="1">
    <location>
        <begin position="756"/>
        <end position="767"/>
    </location>
</feature>
<feature type="compositionally biased region" description="Basic and acidic residues" evidence="1">
    <location>
        <begin position="361"/>
        <end position="384"/>
    </location>
</feature>
<feature type="compositionally biased region" description="Polar residues" evidence="1">
    <location>
        <begin position="952"/>
        <end position="970"/>
    </location>
</feature>
<dbReference type="SUPFAM" id="SSF54695">
    <property type="entry name" value="POZ domain"/>
    <property type="match status" value="1"/>
</dbReference>
<feature type="compositionally biased region" description="Basic and acidic residues" evidence="1">
    <location>
        <begin position="524"/>
        <end position="538"/>
    </location>
</feature>
<name>A0A8H5M587_9AGAR</name>
<gene>
    <name evidence="3" type="ORF">D9757_009409</name>
</gene>
<feature type="compositionally biased region" description="Pro residues" evidence="1">
    <location>
        <begin position="466"/>
        <end position="481"/>
    </location>
</feature>
<feature type="compositionally biased region" description="Polar residues" evidence="1">
    <location>
        <begin position="1008"/>
        <end position="1022"/>
    </location>
</feature>
<protein>
    <recommendedName>
        <fullName evidence="2">BTB domain-containing protein</fullName>
    </recommendedName>
</protein>
<evidence type="ECO:0000313" key="4">
    <source>
        <dbReference type="Proteomes" id="UP000518752"/>
    </source>
</evidence>
<feature type="compositionally biased region" description="Polar residues" evidence="1">
    <location>
        <begin position="807"/>
        <end position="840"/>
    </location>
</feature>
<sequence>MYSHQSSESTEGFTALRRHDEYFLIGGDLFFLIEQYHFRVHRYFFERESQYFKLQLANPASPGAIRQGTSESTAIVLDNIKAENFAKLLWVFYNPKYSLYKARVYDWVDIMELAHRWGFHEVMKLATREIERLEMPDIDRVVAYHKFELDRRLLLHRYAALTAREEPLTLEEGNALGMETTVKIFRAREVARAVSTSGGSRDPTIVTLSPEEMQSLVLDLFEITEYSELPLDEEARVTTRQTLSPAPSSPRKSSLVTKEPPSTSAKPNTSTTTTTAAASAGKVDAGSTPAPKTDGLGSSASSTTKTTISRSAALTTANQTNTSSSNSTSSTDTQGKPADAATADDATLVDTSAADTTIVSTKDDAKDGEKESEKNKDAVKDEKKATTGGLVIHSNTKSIPEFTDSMFFGLQVRPTVRVDPALVIASVNSSPLPVQMLKRAQTGLRTETGPQTETGPRTETETETQRPPPIPSPLRTPLEAPPPLEAVIKGRELRADSQLDSVLNIDGAEGGGEGDGGSEGSSDDETRVDSNEHDDFLHDIPTTEMTDERQEQRKDGFDVRNKWRDSLESQAGLDEDGKIRADGLPSFSQEGGSTRADAVDGWEDAQRPINPLVSDPSSPILEQSLSPSLPVPNSSPVTTLDGAGDTPLSVSLNEPGPISATDVPIESKLGDESFANLHSGDIVPTVTDSLSEPDTLNKKSFSLVEASDIAGLPPGAESPALVDVDVNLAEARPSSTEGSEPPTTSSEEVPPATAFDVDRSGPKDRPTEVSLNPGDNGPLDHSLDDSSIVLPADSQPSVNLEAPMGSTDISASSAALLENGTQKASQADESNQAVTDTVLSGSEDVAASVVSSTSEKLADAEASAQSDAAASTSSTSATSEKPFANVSATLAGPTELEKGTSSSEFKAEPGSLLDSETQIPGPQVKSVSLPADSSTSSNQGVQLDASKEAEPTASTTENVMRSDDATTPTLANRPLPPDEAQDKGKGEAADSAIVANVPPSDDEGEGEGNSSFETAQDHTSTPPGELLVDVSSQHSAPRNTEPVSPSSAGKLFGWAERNLFQSFNFSLGDSFQFSDPSHTGDSTGNASDRSFPMPIKDYSHILAAARPLSRQSLSARDAVNGLDISAFSDSGSEEYFDSPEDPHEDGINFFVQ</sequence>
<dbReference type="InterPro" id="IPR000210">
    <property type="entry name" value="BTB/POZ_dom"/>
</dbReference>
<dbReference type="PROSITE" id="PS50097">
    <property type="entry name" value="BTB"/>
    <property type="match status" value="1"/>
</dbReference>
<evidence type="ECO:0000256" key="1">
    <source>
        <dbReference type="SAM" id="MobiDB-lite"/>
    </source>
</evidence>
<evidence type="ECO:0000259" key="2">
    <source>
        <dbReference type="PROSITE" id="PS50097"/>
    </source>
</evidence>
<accession>A0A8H5M587</accession>
<dbReference type="EMBL" id="JAACJN010000061">
    <property type="protein sequence ID" value="KAF5381159.1"/>
    <property type="molecule type" value="Genomic_DNA"/>
</dbReference>
<feature type="compositionally biased region" description="Polar residues" evidence="1">
    <location>
        <begin position="238"/>
        <end position="256"/>
    </location>
</feature>
<feature type="compositionally biased region" description="Low complexity" evidence="1">
    <location>
        <begin position="860"/>
        <end position="880"/>
    </location>
</feature>
<feature type="compositionally biased region" description="Polar residues" evidence="1">
    <location>
        <begin position="1030"/>
        <end position="1047"/>
    </location>
</feature>
<keyword evidence="4" id="KW-1185">Reference proteome</keyword>
<feature type="region of interest" description="Disordered" evidence="1">
    <location>
        <begin position="236"/>
        <end position="347"/>
    </location>
</feature>
<comment type="caution">
    <text evidence="3">The sequence shown here is derived from an EMBL/GenBank/DDBJ whole genome shotgun (WGS) entry which is preliminary data.</text>
</comment>
<feature type="region of interest" description="Disordered" evidence="1">
    <location>
        <begin position="441"/>
        <end position="481"/>
    </location>
</feature>
<feature type="region of interest" description="Disordered" evidence="1">
    <location>
        <begin position="709"/>
        <end position="1049"/>
    </location>
</feature>
<feature type="compositionally biased region" description="Low complexity" evidence="1">
    <location>
        <begin position="624"/>
        <end position="637"/>
    </location>
</feature>
<feature type="region of interest" description="Disordered" evidence="1">
    <location>
        <begin position="1071"/>
        <end position="1091"/>
    </location>
</feature>
<feature type="domain" description="BTB" evidence="2">
    <location>
        <begin position="27"/>
        <end position="101"/>
    </location>
</feature>
<dbReference type="Proteomes" id="UP000518752">
    <property type="component" value="Unassembled WGS sequence"/>
</dbReference>
<feature type="compositionally biased region" description="Gly residues" evidence="1">
    <location>
        <begin position="508"/>
        <end position="519"/>
    </location>
</feature>
<feature type="compositionally biased region" description="Polar residues" evidence="1">
    <location>
        <begin position="1071"/>
        <end position="1088"/>
    </location>
</feature>
<feature type="compositionally biased region" description="Low complexity" evidence="1">
    <location>
        <begin position="733"/>
        <end position="753"/>
    </location>
</feature>
<feature type="region of interest" description="Disordered" evidence="1">
    <location>
        <begin position="360"/>
        <end position="384"/>
    </location>
</feature>
<dbReference type="Gene3D" id="3.30.710.10">
    <property type="entry name" value="Potassium Channel Kv1.1, Chain A"/>
    <property type="match status" value="1"/>
</dbReference>
<dbReference type="AlphaFoldDB" id="A0A8H5M587"/>
<proteinExistence type="predicted"/>
<feature type="region of interest" description="Disordered" evidence="1">
    <location>
        <begin position="1131"/>
        <end position="1152"/>
    </location>
</feature>
<dbReference type="Pfam" id="PF00651">
    <property type="entry name" value="BTB"/>
    <property type="match status" value="1"/>
</dbReference>
<organism evidence="3 4">
    <name type="scientific">Collybiopsis confluens</name>
    <dbReference type="NCBI Taxonomy" id="2823264"/>
    <lineage>
        <taxon>Eukaryota</taxon>
        <taxon>Fungi</taxon>
        <taxon>Dikarya</taxon>
        <taxon>Basidiomycota</taxon>
        <taxon>Agaricomycotina</taxon>
        <taxon>Agaricomycetes</taxon>
        <taxon>Agaricomycetidae</taxon>
        <taxon>Agaricales</taxon>
        <taxon>Marasmiineae</taxon>
        <taxon>Omphalotaceae</taxon>
        <taxon>Collybiopsis</taxon>
    </lineage>
</organism>
<feature type="compositionally biased region" description="Low complexity" evidence="1">
    <location>
        <begin position="260"/>
        <end position="280"/>
    </location>
</feature>
<reference evidence="3 4" key="1">
    <citation type="journal article" date="2020" name="ISME J.">
        <title>Uncovering the hidden diversity of litter-decomposition mechanisms in mushroom-forming fungi.</title>
        <authorList>
            <person name="Floudas D."/>
            <person name="Bentzer J."/>
            <person name="Ahren D."/>
            <person name="Johansson T."/>
            <person name="Persson P."/>
            <person name="Tunlid A."/>
        </authorList>
    </citation>
    <scope>NUCLEOTIDE SEQUENCE [LARGE SCALE GENOMIC DNA]</scope>
    <source>
        <strain evidence="3 4">CBS 406.79</strain>
    </source>
</reference>
<feature type="compositionally biased region" description="Low complexity" evidence="1">
    <location>
        <begin position="298"/>
        <end position="347"/>
    </location>
</feature>
<dbReference type="OrthoDB" id="9997739at2759"/>
<feature type="region of interest" description="Disordered" evidence="1">
    <location>
        <begin position="504"/>
        <end position="676"/>
    </location>
</feature>